<dbReference type="Proteomes" id="UP000639606">
    <property type="component" value="Unassembled WGS sequence"/>
</dbReference>
<protein>
    <submittedName>
        <fullName evidence="1">Uncharacterized protein</fullName>
    </submittedName>
</protein>
<dbReference type="EMBL" id="BMRG01000003">
    <property type="protein sequence ID" value="GGP50616.1"/>
    <property type="molecule type" value="Genomic_DNA"/>
</dbReference>
<name>A0A918EDG9_9PSEU</name>
<evidence type="ECO:0000313" key="1">
    <source>
        <dbReference type="EMBL" id="GGP50616.1"/>
    </source>
</evidence>
<keyword evidence="2" id="KW-1185">Reference proteome</keyword>
<accession>A0A918EDG9</accession>
<evidence type="ECO:0000313" key="2">
    <source>
        <dbReference type="Proteomes" id="UP000639606"/>
    </source>
</evidence>
<dbReference type="Gene3D" id="1.25.10.10">
    <property type="entry name" value="Leucine-rich Repeat Variant"/>
    <property type="match status" value="1"/>
</dbReference>
<dbReference type="RefSeq" id="WP_189223226.1">
    <property type="nucleotide sequence ID" value="NZ_BMRG01000003.1"/>
</dbReference>
<organism evidence="1 2">
    <name type="scientific">Saccharothrix coeruleofusca</name>
    <dbReference type="NCBI Taxonomy" id="33919"/>
    <lineage>
        <taxon>Bacteria</taxon>
        <taxon>Bacillati</taxon>
        <taxon>Actinomycetota</taxon>
        <taxon>Actinomycetes</taxon>
        <taxon>Pseudonocardiales</taxon>
        <taxon>Pseudonocardiaceae</taxon>
        <taxon>Saccharothrix</taxon>
    </lineage>
</organism>
<dbReference type="AlphaFoldDB" id="A0A918EDG9"/>
<reference evidence="1" key="1">
    <citation type="journal article" date="2014" name="Int. J. Syst. Evol. Microbiol.">
        <title>Complete genome sequence of Corynebacterium casei LMG S-19264T (=DSM 44701T), isolated from a smear-ripened cheese.</title>
        <authorList>
            <consortium name="US DOE Joint Genome Institute (JGI-PGF)"/>
            <person name="Walter F."/>
            <person name="Albersmeier A."/>
            <person name="Kalinowski J."/>
            <person name="Ruckert C."/>
        </authorList>
    </citation>
    <scope>NUCLEOTIDE SEQUENCE</scope>
    <source>
        <strain evidence="1">JCM 3313</strain>
    </source>
</reference>
<reference evidence="1" key="2">
    <citation type="submission" date="2020-09" db="EMBL/GenBank/DDBJ databases">
        <authorList>
            <person name="Sun Q."/>
            <person name="Ohkuma M."/>
        </authorList>
    </citation>
    <scope>NUCLEOTIDE SEQUENCE</scope>
    <source>
        <strain evidence="1">JCM 3313</strain>
    </source>
</reference>
<comment type="caution">
    <text evidence="1">The sequence shown here is derived from an EMBL/GenBank/DDBJ whole genome shotgun (WGS) entry which is preliminary data.</text>
</comment>
<proteinExistence type="predicted"/>
<dbReference type="InterPro" id="IPR011989">
    <property type="entry name" value="ARM-like"/>
</dbReference>
<sequence>MIADDELAEVIDILKSPDTYRRTTMLGVLAKDPSGDPRLLPAVEELLTDDTPDLISIPLLFGEVRWLAAHALVAERRAAAVPTPVELRGVPEPLTSDELSYLVDEHGLPREGGVHGMLASFVALREHGLLPVTDLRLTVESDG</sequence>
<gene>
    <name evidence="1" type="ORF">GCM10010185_23640</name>
</gene>